<evidence type="ECO:0000256" key="2">
    <source>
        <dbReference type="ARBA" id="ARBA00061366"/>
    </source>
</evidence>
<dbReference type="GO" id="GO:0006415">
    <property type="term" value="P:translational termination"/>
    <property type="evidence" value="ECO:0007669"/>
    <property type="project" value="TreeGrafter"/>
</dbReference>
<dbReference type="InterPro" id="IPR007712">
    <property type="entry name" value="RelE/ParE_toxin"/>
</dbReference>
<evidence type="ECO:0000256" key="3">
    <source>
        <dbReference type="PIRSR" id="PIRSR006156-1"/>
    </source>
</evidence>
<feature type="active site" description="Proton donor" evidence="3">
    <location>
        <position position="88"/>
    </location>
</feature>
<reference evidence="4" key="2">
    <citation type="submission" date="2020-09" db="EMBL/GenBank/DDBJ databases">
        <authorList>
            <person name="Sun Q."/>
            <person name="Ohkuma M."/>
        </authorList>
    </citation>
    <scope>NUCLEOTIDE SEQUENCE</scope>
    <source>
        <strain evidence="4">JCM 13919</strain>
    </source>
</reference>
<accession>A0A917JXY6</accession>
<dbReference type="PANTHER" id="PTHR40588">
    <property type="entry name" value="MRNA INTERFERASE TOXIN YAFQ"/>
    <property type="match status" value="1"/>
</dbReference>
<name>A0A917JXY6_9GAMM</name>
<dbReference type="Proteomes" id="UP000630149">
    <property type="component" value="Unassembled WGS sequence"/>
</dbReference>
<dbReference type="InterPro" id="IPR004386">
    <property type="entry name" value="Toxin_YafQ-like"/>
</dbReference>
<keyword evidence="1" id="KW-1277">Toxin-antitoxin system</keyword>
<evidence type="ECO:0000313" key="4">
    <source>
        <dbReference type="EMBL" id="GGI90692.1"/>
    </source>
</evidence>
<dbReference type="Pfam" id="PF15738">
    <property type="entry name" value="YafQ_toxin"/>
    <property type="match status" value="1"/>
</dbReference>
<proteinExistence type="inferred from homology"/>
<reference evidence="4" key="1">
    <citation type="journal article" date="2014" name="Int. J. Syst. Evol. Microbiol.">
        <title>Complete genome sequence of Corynebacterium casei LMG S-19264T (=DSM 44701T), isolated from a smear-ripened cheese.</title>
        <authorList>
            <consortium name="US DOE Joint Genome Institute (JGI-PGF)"/>
            <person name="Walter F."/>
            <person name="Albersmeier A."/>
            <person name="Kalinowski J."/>
            <person name="Ruckert C."/>
        </authorList>
    </citation>
    <scope>NUCLEOTIDE SEQUENCE</scope>
    <source>
        <strain evidence="4">JCM 13919</strain>
    </source>
</reference>
<gene>
    <name evidence="4" type="ORF">GCM10007966_19230</name>
</gene>
<evidence type="ECO:0000313" key="5">
    <source>
        <dbReference type="Proteomes" id="UP000630149"/>
    </source>
</evidence>
<dbReference type="FunFam" id="3.30.2310.20:FF:000003">
    <property type="entry name" value="Type II toxin-antitoxin system YafQ family toxin"/>
    <property type="match status" value="1"/>
</dbReference>
<dbReference type="EMBL" id="BMOB01000009">
    <property type="protein sequence ID" value="GGI90692.1"/>
    <property type="molecule type" value="Genomic_DNA"/>
</dbReference>
<evidence type="ECO:0000256" key="1">
    <source>
        <dbReference type="ARBA" id="ARBA00022649"/>
    </source>
</evidence>
<dbReference type="InterPro" id="IPR035093">
    <property type="entry name" value="RelE/ParE_toxin_dom_sf"/>
</dbReference>
<dbReference type="NCBIfam" id="TIGR02385">
    <property type="entry name" value="RelE_StbE"/>
    <property type="match status" value="1"/>
</dbReference>
<dbReference type="Gene3D" id="3.30.2310.20">
    <property type="entry name" value="RelE-like"/>
    <property type="match status" value="1"/>
</dbReference>
<dbReference type="PANTHER" id="PTHR40588:SF1">
    <property type="entry name" value="MRNA INTERFERASE TOXIN YAFQ"/>
    <property type="match status" value="1"/>
</dbReference>
<dbReference type="GO" id="GO:0006402">
    <property type="term" value="P:mRNA catabolic process"/>
    <property type="evidence" value="ECO:0007669"/>
    <property type="project" value="TreeGrafter"/>
</dbReference>
<comment type="similarity">
    <text evidence="2">Belongs to the RelE toxin family. YafQ subfamily.</text>
</comment>
<dbReference type="SUPFAM" id="SSF143011">
    <property type="entry name" value="RelE-like"/>
    <property type="match status" value="1"/>
</dbReference>
<keyword evidence="5" id="KW-1185">Reference proteome</keyword>
<dbReference type="OrthoDB" id="7030467at2"/>
<dbReference type="PIRSF" id="PIRSF006156">
    <property type="entry name" value="YafQ"/>
    <property type="match status" value="1"/>
</dbReference>
<dbReference type="AlphaFoldDB" id="A0A917JXY6"/>
<dbReference type="RefSeq" id="WP_131777213.1">
    <property type="nucleotide sequence ID" value="NZ_BMOB01000009.1"/>
</dbReference>
<organism evidence="4 5">
    <name type="scientific">Legionella impletisoli</name>
    <dbReference type="NCBI Taxonomy" id="343510"/>
    <lineage>
        <taxon>Bacteria</taxon>
        <taxon>Pseudomonadati</taxon>
        <taxon>Pseudomonadota</taxon>
        <taxon>Gammaproteobacteria</taxon>
        <taxon>Legionellales</taxon>
        <taxon>Legionellaceae</taxon>
        <taxon>Legionella</taxon>
    </lineage>
</organism>
<dbReference type="GO" id="GO:0004521">
    <property type="term" value="F:RNA endonuclease activity"/>
    <property type="evidence" value="ECO:0007669"/>
    <property type="project" value="TreeGrafter"/>
</dbReference>
<comment type="caution">
    <text evidence="4">The sequence shown here is derived from an EMBL/GenBank/DDBJ whole genome shotgun (WGS) entry which is preliminary data.</text>
</comment>
<sequence>MRTIERSTKFKKDYKRELKGRYRDVLESELKMVLVVLMKDEALDVRYRDHDLSGNWAGYRECHIKPDLLLIYRKLDGDILRLARLGSHSELFS</sequence>
<protein>
    <submittedName>
        <fullName evidence="4">Addiction module toxin RelE</fullName>
    </submittedName>
</protein>